<accession>A0A1M3L6J7</accession>
<evidence type="ECO:0000313" key="1">
    <source>
        <dbReference type="EMBL" id="OJX61203.1"/>
    </source>
</evidence>
<protein>
    <recommendedName>
        <fullName evidence="3">Abnormal spindle-like microcephaly-associated protein ASH domain-containing protein</fullName>
    </recommendedName>
</protein>
<gene>
    <name evidence="1" type="ORF">BGO89_01035</name>
</gene>
<evidence type="ECO:0000313" key="2">
    <source>
        <dbReference type="Proteomes" id="UP000184233"/>
    </source>
</evidence>
<name>A0A1M3L6J7_9BACT</name>
<sequence length="446" mass="47826">MGRFLTLCILVGMTGIVTDGHAGGGHDDRVRKLQPGIDTLPPQFVRTEQACGVWNYVATEVRNLPDPPNAIPRETDQIDRGIASVGFTDLPAPVNVRLMLVTDQSFPSTPSYKSFTFSISLVDPSKEGRAILVVRDFANNLRIDTVNIRPAAPAVSSARVDYGIVRAGTRERRSVAVRNTSAQPTVITDMRIRGNGPFAIANPPVLPYTIPPSGTFDVQLDYAPVRGTTAEDHAALVVESQCGNTTSEIRGVVGLALLDVEDWAVGDVRADERVCKPGGLRIVNNGNMPVTITGFDIGNPNVTLSTPTVPPLPIEVLPGAEIHVQDLCYGRTTVGKDTASVRVQSDAQGDDLTCVVTGRVVTSIEEDSDVMAPWVRYVAASETLDVTCDDGRARVVVVDVRGRLLHTMPITPPLTQVDARTFPGGTVIVTIDSARGRRTVAVPILR</sequence>
<dbReference type="EMBL" id="MKVH01000002">
    <property type="protein sequence ID" value="OJX61203.1"/>
    <property type="molecule type" value="Genomic_DNA"/>
</dbReference>
<organism evidence="1 2">
    <name type="scientific">Candidatus Kapaibacterium thiocyanatum</name>
    <dbReference type="NCBI Taxonomy" id="1895771"/>
    <lineage>
        <taxon>Bacteria</taxon>
        <taxon>Pseudomonadati</taxon>
        <taxon>Candidatus Kapaibacteriota</taxon>
        <taxon>Candidatus Kapaibacteriia</taxon>
        <taxon>Candidatus Kapaibacteriales</taxon>
        <taxon>Candidatus Kapaibacteriaceae</taxon>
        <taxon>Candidatus Kapaibacterium</taxon>
    </lineage>
</organism>
<reference evidence="1 2" key="1">
    <citation type="submission" date="2016-09" db="EMBL/GenBank/DDBJ databases">
        <title>Genome-resolved meta-omics ties microbial dynamics to process performance in biotechnology for thiocyanate degradation.</title>
        <authorList>
            <person name="Kantor R.S."/>
            <person name="Huddy R.J."/>
            <person name="Iyer R."/>
            <person name="Thomas B.C."/>
            <person name="Brown C.T."/>
            <person name="Anantharaman K."/>
            <person name="Tringe S."/>
            <person name="Hettich R.L."/>
            <person name="Harrison S.T."/>
            <person name="Banfield J.F."/>
        </authorList>
    </citation>
    <scope>NUCLEOTIDE SEQUENCE [LARGE SCALE GENOMIC DNA]</scope>
    <source>
        <strain evidence="1">59-99</strain>
    </source>
</reference>
<dbReference type="Proteomes" id="UP000184233">
    <property type="component" value="Unassembled WGS sequence"/>
</dbReference>
<dbReference type="InterPro" id="IPR013783">
    <property type="entry name" value="Ig-like_fold"/>
</dbReference>
<evidence type="ECO:0008006" key="3">
    <source>
        <dbReference type="Google" id="ProtNLM"/>
    </source>
</evidence>
<comment type="caution">
    <text evidence="1">The sequence shown here is derived from an EMBL/GenBank/DDBJ whole genome shotgun (WGS) entry which is preliminary data.</text>
</comment>
<proteinExistence type="predicted"/>
<dbReference type="Gene3D" id="2.60.40.10">
    <property type="entry name" value="Immunoglobulins"/>
    <property type="match status" value="1"/>
</dbReference>
<dbReference type="AlphaFoldDB" id="A0A1M3L6J7"/>
<dbReference type="STRING" id="1895771.BGO89_01035"/>